<evidence type="ECO:0000313" key="2">
    <source>
        <dbReference type="EMBL" id="MDE5420335.1"/>
    </source>
</evidence>
<evidence type="ECO:0000313" key="3">
    <source>
        <dbReference type="Proteomes" id="UP001528920"/>
    </source>
</evidence>
<comment type="caution">
    <text evidence="2">The sequence shown here is derived from an EMBL/GenBank/DDBJ whole genome shotgun (WGS) entry which is preliminary data.</text>
</comment>
<keyword evidence="3" id="KW-1185">Reference proteome</keyword>
<dbReference type="RefSeq" id="WP_275111666.1">
    <property type="nucleotide sequence ID" value="NZ_JAKJSC010000010.1"/>
</dbReference>
<proteinExistence type="predicted"/>
<evidence type="ECO:0008006" key="4">
    <source>
        <dbReference type="Google" id="ProtNLM"/>
    </source>
</evidence>
<dbReference type="EMBL" id="JAKJSC010000010">
    <property type="protein sequence ID" value="MDE5420335.1"/>
    <property type="molecule type" value="Genomic_DNA"/>
</dbReference>
<feature type="transmembrane region" description="Helical" evidence="1">
    <location>
        <begin position="120"/>
        <end position="141"/>
    </location>
</feature>
<accession>A0ABT5VY45</accession>
<name>A0ABT5VY45_9BACT</name>
<protein>
    <recommendedName>
        <fullName evidence="4">OmpR/PhoB-type domain-containing protein</fullName>
    </recommendedName>
</protein>
<organism evidence="2 3">
    <name type="scientific">Paralabilibaculum antarcticum</name>
    <dbReference type="NCBI Taxonomy" id="2912572"/>
    <lineage>
        <taxon>Bacteria</taxon>
        <taxon>Pseudomonadati</taxon>
        <taxon>Bacteroidota</taxon>
        <taxon>Bacteroidia</taxon>
        <taxon>Marinilabiliales</taxon>
        <taxon>Marinifilaceae</taxon>
        <taxon>Paralabilibaculum</taxon>
    </lineage>
</organism>
<keyword evidence="1" id="KW-1133">Transmembrane helix</keyword>
<gene>
    <name evidence="2" type="ORF">L3049_20265</name>
</gene>
<sequence>MKITESEKKKIIEQIVKSKVFSRSEMLRELLHYLFESHKKEVHVKAINIAIDLFKRKGDLKENDETIARVYVHKLRAKLDDYYKKEGQNEKIIIEIPKGKYDLNFRLPESKTNTTNTSSLKLFIVSISALLLLNLLIFWQIGIFNTEKSANSIWNEYVTDEGDVNLMLANPFFYTVRNLENDSTFVVRDFNINSEVELTNTPSLFSKNQYDINKSDISYFANNNINSLPLLFKALSKSNNEIQLKSGEDINIENIKNNNTIALTSLKSIGLFHEFLAKTSIRIPNKNGLSLALINERDTIKYTAVKSYNDFYTDYAFFVKIPTPKGKTLSIISDSHSIGNKGLMELVTNKNAEETILKQYPEYEGNFPKYFELLVKVSGYHEQNLSAEIIHFKSLK</sequence>
<evidence type="ECO:0000256" key="1">
    <source>
        <dbReference type="SAM" id="Phobius"/>
    </source>
</evidence>
<reference evidence="2 3" key="1">
    <citation type="submission" date="2022-01" db="EMBL/GenBank/DDBJ databases">
        <title>Labilibaculum sp. nov, a marine bacterium isolated from Antarctica.</title>
        <authorList>
            <person name="Dai W."/>
        </authorList>
    </citation>
    <scope>NUCLEOTIDE SEQUENCE [LARGE SCALE GENOMIC DNA]</scope>
    <source>
        <strain evidence="2 3">DW002</strain>
    </source>
</reference>
<dbReference type="Proteomes" id="UP001528920">
    <property type="component" value="Unassembled WGS sequence"/>
</dbReference>
<keyword evidence="1" id="KW-0472">Membrane</keyword>
<keyword evidence="1" id="KW-0812">Transmembrane</keyword>